<organism evidence="1">
    <name type="scientific">Cupriavidus oxalaticus</name>
    <dbReference type="NCBI Taxonomy" id="96344"/>
    <lineage>
        <taxon>Bacteria</taxon>
        <taxon>Pseudomonadati</taxon>
        <taxon>Pseudomonadota</taxon>
        <taxon>Betaproteobacteria</taxon>
        <taxon>Burkholderiales</taxon>
        <taxon>Burkholderiaceae</taxon>
        <taxon>Cupriavidus</taxon>
    </lineage>
</organism>
<comment type="caution">
    <text evidence="1">The sequence shown here is derived from an EMBL/GenBank/DDBJ whole genome shotgun (WGS) entry which is preliminary data.</text>
</comment>
<protein>
    <submittedName>
        <fullName evidence="1">Uncharacterized protein</fullName>
    </submittedName>
</protein>
<dbReference type="AlphaFoldDB" id="A0A375FT29"/>
<sequence length="84" mass="8952">MHQAGAADVVHRRLRGGSAGVLDATQCTREPLSIREITVAAGMFRAALQGTADRTAVLPCRAETQPPNASTRGREAIAHNCRCR</sequence>
<reference evidence="1" key="1">
    <citation type="submission" date="2018-01" db="EMBL/GenBank/DDBJ databases">
        <authorList>
            <person name="Clerissi C."/>
        </authorList>
    </citation>
    <scope>NUCLEOTIDE SEQUENCE</scope>
    <source>
        <strain evidence="1">Cupriavidus oxalaticus LMG 2235</strain>
    </source>
</reference>
<dbReference type="Proteomes" id="UP000256862">
    <property type="component" value="Chromosome CO2235"/>
</dbReference>
<gene>
    <name evidence="1" type="ORF">CO2235_10036</name>
</gene>
<dbReference type="EMBL" id="OGUS01000109">
    <property type="protein sequence ID" value="SPC10651.1"/>
    <property type="molecule type" value="Genomic_DNA"/>
</dbReference>
<accession>A0A375FT29</accession>
<name>A0A375FT29_9BURK</name>
<proteinExistence type="predicted"/>
<evidence type="ECO:0000313" key="1">
    <source>
        <dbReference type="EMBL" id="SPC10651.1"/>
    </source>
</evidence>